<dbReference type="Proteomes" id="UP000053676">
    <property type="component" value="Unassembled WGS sequence"/>
</dbReference>
<feature type="region of interest" description="Disordered" evidence="1">
    <location>
        <begin position="1"/>
        <end position="54"/>
    </location>
</feature>
<sequence>MTDEDDFVIDEEEKESEQQDETMDDYDETVENNDHQQEGEPAQESEDVFTSHGGDPRQLDLNRCLLLSCIPSPFLGDSYDVFNDCILNWISQDFKIARDAIEKVVRIPKLQSDAENPKVTFSTKSLNVIDT</sequence>
<accession>W2SPX7</accession>
<dbReference type="AlphaFoldDB" id="W2SPX7"/>
<reference evidence="3" key="1">
    <citation type="journal article" date="2014" name="Nat. Genet.">
        <title>Genome of the human hookworm Necator americanus.</title>
        <authorList>
            <person name="Tang Y.T."/>
            <person name="Gao X."/>
            <person name="Rosa B.A."/>
            <person name="Abubucker S."/>
            <person name="Hallsworth-Pepin K."/>
            <person name="Martin J."/>
            <person name="Tyagi R."/>
            <person name="Heizer E."/>
            <person name="Zhang X."/>
            <person name="Bhonagiri-Palsikar V."/>
            <person name="Minx P."/>
            <person name="Warren W.C."/>
            <person name="Wang Q."/>
            <person name="Zhan B."/>
            <person name="Hotez P.J."/>
            <person name="Sternberg P.W."/>
            <person name="Dougall A."/>
            <person name="Gaze S.T."/>
            <person name="Mulvenna J."/>
            <person name="Sotillo J."/>
            <person name="Ranganathan S."/>
            <person name="Rabelo E.M."/>
            <person name="Wilson R.K."/>
            <person name="Felgner P.L."/>
            <person name="Bethony J."/>
            <person name="Hawdon J.M."/>
            <person name="Gasser R.B."/>
            <person name="Loukas A."/>
            <person name="Mitreva M."/>
        </authorList>
    </citation>
    <scope>NUCLEOTIDE SEQUENCE [LARGE SCALE GENOMIC DNA]</scope>
</reference>
<proteinExistence type="predicted"/>
<name>W2SPX7_NECAM</name>
<dbReference type="EMBL" id="KI667676">
    <property type="protein sequence ID" value="ETN71583.1"/>
    <property type="molecule type" value="Genomic_DNA"/>
</dbReference>
<dbReference type="OrthoDB" id="5864841at2759"/>
<protein>
    <submittedName>
        <fullName evidence="2">Uncharacterized protein</fullName>
    </submittedName>
</protein>
<evidence type="ECO:0000313" key="2">
    <source>
        <dbReference type="EMBL" id="ETN71583.1"/>
    </source>
</evidence>
<feature type="compositionally biased region" description="Acidic residues" evidence="1">
    <location>
        <begin position="1"/>
        <end position="31"/>
    </location>
</feature>
<organism evidence="2 3">
    <name type="scientific">Necator americanus</name>
    <name type="common">Human hookworm</name>
    <dbReference type="NCBI Taxonomy" id="51031"/>
    <lineage>
        <taxon>Eukaryota</taxon>
        <taxon>Metazoa</taxon>
        <taxon>Ecdysozoa</taxon>
        <taxon>Nematoda</taxon>
        <taxon>Chromadorea</taxon>
        <taxon>Rhabditida</taxon>
        <taxon>Rhabditina</taxon>
        <taxon>Rhabditomorpha</taxon>
        <taxon>Strongyloidea</taxon>
        <taxon>Ancylostomatidae</taxon>
        <taxon>Bunostominae</taxon>
        <taxon>Necator</taxon>
    </lineage>
</organism>
<evidence type="ECO:0000256" key="1">
    <source>
        <dbReference type="SAM" id="MobiDB-lite"/>
    </source>
</evidence>
<dbReference type="KEGG" id="nai:NECAME_04615"/>
<keyword evidence="3" id="KW-1185">Reference proteome</keyword>
<gene>
    <name evidence="2" type="ORF">NECAME_04615</name>
</gene>
<evidence type="ECO:0000313" key="3">
    <source>
        <dbReference type="Proteomes" id="UP000053676"/>
    </source>
</evidence>